<dbReference type="EC" id="3.2.1.18" evidence="4"/>
<dbReference type="InterPro" id="IPR001791">
    <property type="entry name" value="Laminin_G"/>
</dbReference>
<dbReference type="InterPro" id="IPR013320">
    <property type="entry name" value="ConA-like_dom_sf"/>
</dbReference>
<dbReference type="GO" id="GO:0005737">
    <property type="term" value="C:cytoplasm"/>
    <property type="evidence" value="ECO:0007669"/>
    <property type="project" value="TreeGrafter"/>
</dbReference>
<evidence type="ECO:0000259" key="12">
    <source>
        <dbReference type="PROSITE" id="PS50025"/>
    </source>
</evidence>
<feature type="region of interest" description="Disordered" evidence="10">
    <location>
        <begin position="440"/>
        <end position="460"/>
    </location>
</feature>
<keyword evidence="9" id="KW-0119">Carbohydrate metabolism</keyword>
<dbReference type="SMART" id="SM00560">
    <property type="entry name" value="LamGL"/>
    <property type="match status" value="1"/>
</dbReference>
<dbReference type="InterPro" id="IPR036278">
    <property type="entry name" value="Sialidase_sf"/>
</dbReference>
<dbReference type="SMART" id="SM00282">
    <property type="entry name" value="LamG"/>
    <property type="match status" value="1"/>
</dbReference>
<comment type="subcellular location">
    <subcellularLocation>
        <location evidence="2">Cell projection</location>
    </subcellularLocation>
</comment>
<feature type="domain" description="Laminin G" evidence="12">
    <location>
        <begin position="477"/>
        <end position="653"/>
    </location>
</feature>
<dbReference type="InterPro" id="IPR033803">
    <property type="entry name" value="CBD-like_Golvesin-Xly"/>
</dbReference>
<comment type="caution">
    <text evidence="14">The sequence shown here is derived from an EMBL/GenBank/DDBJ whole genome shotgun (WGS) entry which is preliminary data.</text>
</comment>
<dbReference type="Pfam" id="PF13088">
    <property type="entry name" value="BNR_2"/>
    <property type="match status" value="1"/>
</dbReference>
<dbReference type="Gene3D" id="2.60.120.200">
    <property type="match status" value="1"/>
</dbReference>
<dbReference type="CDD" id="cd00110">
    <property type="entry name" value="LamG"/>
    <property type="match status" value="1"/>
</dbReference>
<accession>A0A6L9S5R4</accession>
<comment type="catalytic activity">
    <reaction evidence="1">
        <text>Hydrolysis of alpha-(2-&gt;3)-, alpha-(2-&gt;6)-, alpha-(2-&gt;8)- glycosidic linkages of terminal sialic acid residues in oligosaccharides, glycoproteins, glycolipids, colominic acid and synthetic substrates.</text>
        <dbReference type="EC" id="3.2.1.18"/>
    </reaction>
</comment>
<feature type="region of interest" description="Disordered" evidence="10">
    <location>
        <begin position="1031"/>
        <end position="1059"/>
    </location>
</feature>
<organism evidence="14 15">
    <name type="scientific">Phytoactinopolyspora halotolerans</name>
    <dbReference type="NCBI Taxonomy" id="1981512"/>
    <lineage>
        <taxon>Bacteria</taxon>
        <taxon>Bacillati</taxon>
        <taxon>Actinomycetota</taxon>
        <taxon>Actinomycetes</taxon>
        <taxon>Jiangellales</taxon>
        <taxon>Jiangellaceae</taxon>
        <taxon>Phytoactinopolyspora</taxon>
    </lineage>
</organism>
<dbReference type="InterPro" id="IPR045556">
    <property type="entry name" value="DUF6351"/>
</dbReference>
<dbReference type="Pfam" id="PF25275">
    <property type="entry name" value="Golvesin_C"/>
    <property type="match status" value="1"/>
</dbReference>
<dbReference type="SUPFAM" id="SSF49785">
    <property type="entry name" value="Galactose-binding domain-like"/>
    <property type="match status" value="1"/>
</dbReference>
<comment type="similarity">
    <text evidence="3">Belongs to the glycosyl hydrolase 33 family.</text>
</comment>
<dbReference type="SUPFAM" id="SSF50939">
    <property type="entry name" value="Sialidases"/>
    <property type="match status" value="1"/>
</dbReference>
<evidence type="ECO:0000313" key="14">
    <source>
        <dbReference type="EMBL" id="NEE00081.1"/>
    </source>
</evidence>
<keyword evidence="8" id="KW-0378">Hydrolase</keyword>
<feature type="region of interest" description="Disordered" evidence="10">
    <location>
        <begin position="115"/>
        <end position="134"/>
    </location>
</feature>
<evidence type="ECO:0000256" key="10">
    <source>
        <dbReference type="SAM" id="MobiDB-lite"/>
    </source>
</evidence>
<keyword evidence="5 11" id="KW-0732">Signal</keyword>
<dbReference type="GO" id="GO:0042995">
    <property type="term" value="C:cell projection"/>
    <property type="evidence" value="ECO:0007669"/>
    <property type="project" value="UniProtKB-SubCell"/>
</dbReference>
<dbReference type="InterPro" id="IPR026856">
    <property type="entry name" value="Sialidase_fam"/>
</dbReference>
<evidence type="ECO:0000256" key="9">
    <source>
        <dbReference type="ARBA" id="ARBA00023326"/>
    </source>
</evidence>
<dbReference type="Gene3D" id="2.120.10.10">
    <property type="match status" value="1"/>
</dbReference>
<feature type="region of interest" description="Disordered" evidence="10">
    <location>
        <begin position="32"/>
        <end position="59"/>
    </location>
</feature>
<protein>
    <recommendedName>
        <fullName evidence="4">exo-alpha-sialidase</fullName>
        <ecNumber evidence="4">3.2.1.18</ecNumber>
    </recommendedName>
</protein>
<dbReference type="InterPro" id="IPR006558">
    <property type="entry name" value="LamG-like"/>
</dbReference>
<name>A0A6L9S5R4_9ACTN</name>
<keyword evidence="9" id="KW-0624">Polysaccharide degradation</keyword>
<dbReference type="Pfam" id="PF13385">
    <property type="entry name" value="Laminin_G_3"/>
    <property type="match status" value="1"/>
</dbReference>
<evidence type="ECO:0000256" key="8">
    <source>
        <dbReference type="ARBA" id="ARBA00023295"/>
    </source>
</evidence>
<dbReference type="SUPFAM" id="SSF49265">
    <property type="entry name" value="Fibronectin type III"/>
    <property type="match status" value="1"/>
</dbReference>
<gene>
    <name evidence="14" type="ORF">G1H10_07850</name>
</gene>
<dbReference type="InterPro" id="IPR036116">
    <property type="entry name" value="FN3_sf"/>
</dbReference>
<proteinExistence type="inferred from homology"/>
<dbReference type="Proteomes" id="UP000475214">
    <property type="component" value="Unassembled WGS sequence"/>
</dbReference>
<evidence type="ECO:0000313" key="15">
    <source>
        <dbReference type="Proteomes" id="UP000475214"/>
    </source>
</evidence>
<dbReference type="GO" id="GO:0009313">
    <property type="term" value="P:oligosaccharide catabolic process"/>
    <property type="evidence" value="ECO:0007669"/>
    <property type="project" value="TreeGrafter"/>
</dbReference>
<reference evidence="14 15" key="1">
    <citation type="submission" date="2020-02" db="EMBL/GenBank/DDBJ databases">
        <authorList>
            <person name="Li X.-J."/>
            <person name="Han X.-M."/>
        </authorList>
    </citation>
    <scope>NUCLEOTIDE SEQUENCE [LARGE SCALE GENOMIC DNA]</scope>
    <source>
        <strain evidence="14 15">CCTCC AB 2017055</strain>
    </source>
</reference>
<dbReference type="InterPro" id="IPR008979">
    <property type="entry name" value="Galactose-bd-like_sf"/>
</dbReference>
<dbReference type="SUPFAM" id="SSF49899">
    <property type="entry name" value="Concanavalin A-like lectins/glucanases"/>
    <property type="match status" value="1"/>
</dbReference>
<evidence type="ECO:0000256" key="3">
    <source>
        <dbReference type="ARBA" id="ARBA00009348"/>
    </source>
</evidence>
<dbReference type="InterPro" id="IPR013783">
    <property type="entry name" value="Ig-like_fold"/>
</dbReference>
<sequence>MITHRFTARRRVAATTLLAAATLAAGTLVGVPSSATSPASPSAHAATQTAPSDASADGSYEETILWDSETDPLENYHVHGLAVTPEDTILAFTEGRHETCDAGPRELLLRRSTDGGETWQPSQVVVPSDDGQSWGNPSPVVDQETGDIFLFYGLSLQDDGNTTCSGDRQEIYVSRSSDDGQTWTDPVELDELFSGNPYDWTLHGPGPGHGIQLENGRLLMQVLHRREVVGHSVAERLYGVSMIYSDDHGETWQAGDAIPVDVNYPINESRIWQREDGAVVVNGRSAAGGHRDRISAVSTDGGLTWSDPVLEPATGRYTTVDAGFVRFEGPDGVPRTLHSRPDSARREALTIGVSYDAGYTYRYQKMVNAGPSYYSDMAVLSDGTIVLIYGRDGEILSAPQRVAVATFDLAWLTDGRDDGNSGPAFTEQTVELGATADVRTRPGSRAPKVDTVTPDASGNKNHAQVIGSPTVVSGAVGDAFQLGADDHLEIPRSESVLDAGDEFTAAVWFRTEEQSSQAIMWAYGLGSGTPQWWVRAEPGNNRLRALLDTGGTTRGLAAPGDYADGEWHHVALVRGHDTVTLYVDGEPVADSTNLVGRVSSNAREGVHIGQRPDGANPLTGAVDDTYLFDRELSAAEVAALADAGDTGEASTGSDGNDEAAPEGAVVHLPLEKTQLNPDRPGGTAVITDENARGSQALRYDAAQPGDWVEIPFSVDTAGTYEIAVRYQRYWDSGKVQVSIDGQDLEDGLLDPSLPTNRAYQTYQHGGVELRQGGHRIRFTLVDEGNQGGTAMVLDELTLTSGGGSHELVRDVVVDDNTVGDFQLASGSWSRSTGQEGHPYYGVSYRAAPAGSDGRLARWITDVPVTGEYQVLAWYVSHPNRASDAPYTINHADGATTVRVDQRGQARSLTDADRPGVWVNLGTFRFEAGTAGSVELSNDADGFVIADGITLTRAPVPDTPAGVEAAATSSSSIEVRWTASDGASGYHVERRPAGDGAWEFAGEVPADQTAFTSTGLSPDTAYEHRVYAVVDTDPGRPQRGSQASAPVAASTDPAGDGEDDEALALSTLSGRPDTVTGGDALVQLAVNADAVQLGDVEIRVNGRDVTGDLAADEEAHTLTGVVTGLNVGDNVLTAASADGRRSTLTLVNHAAEGPVFSGPHQQPFACETTRFTVPVVGGNLGEPIDEDCSIEPRVDYFYRTTSDDYAPWPDGASSYPDDLATTVTSHGAEVPFIVRMETGTTNRAIYQSSILHDPIGEPDPDFTTRPEGWNGAAIFTLGGGCVNGWYRQGNRTERVTDAFMLGEGYAVMSSSLNVFGVNCSDLTAAESAMMVKERFVENYGPVDHVIGYGSSGGSYQGHQISDNYPGIFDGIVVGNSFPDVAFGTVPFITDAWLLDTYFTEKASVDWTEEQQRAVTGFQTYATAPAVANGARRIDPRAFCGIVPAAMRYNPDTNPDGVRCGVYDHAVNVYGTDPETGFARRPLDNVGIQYGLAALNDGTITVDQFLDLNEHVGGFDDDASIVDERTEADAEAARIAYQTGRLTNAGGGLAEIPIIDYRPYRDDNPNGDIHVRYHTFSIRERLMKANGTTVNHVSLLEDSRYGGFSTSSPLLRHAITQMDHWLRNIATDTSNTAPIDKIAANRPAELVEGCNTRDAEPSFIAQPLDRDPDSACEQLYPSASFPREVAGESVAADIIKCQLKEPDPDDYTAQFTDTQWQRLNQIFTDGVCDYTKPGVEQQPLTGTWLRF</sequence>
<dbReference type="GO" id="GO:0016020">
    <property type="term" value="C:membrane"/>
    <property type="evidence" value="ECO:0007669"/>
    <property type="project" value="TreeGrafter"/>
</dbReference>
<dbReference type="EMBL" id="JAAGOA010000004">
    <property type="protein sequence ID" value="NEE00081.1"/>
    <property type="molecule type" value="Genomic_DNA"/>
</dbReference>
<evidence type="ECO:0000256" key="7">
    <source>
        <dbReference type="ARBA" id="ARBA00023273"/>
    </source>
</evidence>
<dbReference type="Gene3D" id="2.60.40.10">
    <property type="entry name" value="Immunoglobulins"/>
    <property type="match status" value="1"/>
</dbReference>
<dbReference type="Pfam" id="PF00041">
    <property type="entry name" value="fn3"/>
    <property type="match status" value="1"/>
</dbReference>
<dbReference type="InterPro" id="IPR003961">
    <property type="entry name" value="FN3_dom"/>
</dbReference>
<evidence type="ECO:0000256" key="5">
    <source>
        <dbReference type="ARBA" id="ARBA00022729"/>
    </source>
</evidence>
<dbReference type="PANTHER" id="PTHR10628">
    <property type="entry name" value="SIALIDASE"/>
    <property type="match status" value="1"/>
</dbReference>
<dbReference type="GO" id="GO:0004308">
    <property type="term" value="F:exo-alpha-sialidase activity"/>
    <property type="evidence" value="ECO:0007669"/>
    <property type="project" value="UniProtKB-EC"/>
</dbReference>
<dbReference type="Pfam" id="PF19878">
    <property type="entry name" value="DUF6351"/>
    <property type="match status" value="1"/>
</dbReference>
<dbReference type="PROSITE" id="PS50025">
    <property type="entry name" value="LAM_G_DOMAIN"/>
    <property type="match status" value="1"/>
</dbReference>
<evidence type="ECO:0000259" key="13">
    <source>
        <dbReference type="PROSITE" id="PS50853"/>
    </source>
</evidence>
<dbReference type="GO" id="GO:0000272">
    <property type="term" value="P:polysaccharide catabolic process"/>
    <property type="evidence" value="ECO:0007669"/>
    <property type="project" value="UniProtKB-KW"/>
</dbReference>
<keyword evidence="15" id="KW-1185">Reference proteome</keyword>
<feature type="signal peptide" evidence="11">
    <location>
        <begin position="1"/>
        <end position="35"/>
    </location>
</feature>
<keyword evidence="6" id="KW-1015">Disulfide bond</keyword>
<dbReference type="PROSITE" id="PS50853">
    <property type="entry name" value="FN3"/>
    <property type="match status" value="1"/>
</dbReference>
<dbReference type="SMART" id="SM00060">
    <property type="entry name" value="FN3"/>
    <property type="match status" value="1"/>
</dbReference>
<dbReference type="CDD" id="cd00063">
    <property type="entry name" value="FN3"/>
    <property type="match status" value="1"/>
</dbReference>
<evidence type="ECO:0000256" key="2">
    <source>
        <dbReference type="ARBA" id="ARBA00004316"/>
    </source>
</evidence>
<dbReference type="GO" id="GO:0006689">
    <property type="term" value="P:ganglioside catabolic process"/>
    <property type="evidence" value="ECO:0007669"/>
    <property type="project" value="TreeGrafter"/>
</dbReference>
<dbReference type="Gene3D" id="2.60.120.260">
    <property type="entry name" value="Galactose-binding domain-like"/>
    <property type="match status" value="1"/>
</dbReference>
<dbReference type="CDD" id="cd15482">
    <property type="entry name" value="Sialidase_non-viral"/>
    <property type="match status" value="1"/>
</dbReference>
<dbReference type="PANTHER" id="PTHR10628:SF30">
    <property type="entry name" value="EXO-ALPHA-SIALIDASE"/>
    <property type="match status" value="1"/>
</dbReference>
<keyword evidence="8" id="KW-0326">Glycosidase</keyword>
<evidence type="ECO:0000256" key="1">
    <source>
        <dbReference type="ARBA" id="ARBA00000427"/>
    </source>
</evidence>
<feature type="chain" id="PRO_5039180370" description="exo-alpha-sialidase" evidence="11">
    <location>
        <begin position="36"/>
        <end position="1745"/>
    </location>
</feature>
<keyword evidence="7" id="KW-0966">Cell projection</keyword>
<feature type="compositionally biased region" description="Low complexity" evidence="10">
    <location>
        <begin position="32"/>
        <end position="52"/>
    </location>
</feature>
<evidence type="ECO:0000256" key="6">
    <source>
        <dbReference type="ARBA" id="ARBA00023157"/>
    </source>
</evidence>
<dbReference type="InterPro" id="IPR011040">
    <property type="entry name" value="Sialidase"/>
</dbReference>
<feature type="domain" description="Fibronectin type-III" evidence="13">
    <location>
        <begin position="958"/>
        <end position="1053"/>
    </location>
</feature>
<evidence type="ECO:0000256" key="4">
    <source>
        <dbReference type="ARBA" id="ARBA00012733"/>
    </source>
</evidence>
<evidence type="ECO:0000256" key="11">
    <source>
        <dbReference type="SAM" id="SignalP"/>
    </source>
</evidence>
<feature type="compositionally biased region" description="Polar residues" evidence="10">
    <location>
        <begin position="119"/>
        <end position="134"/>
    </location>
</feature>